<accession>A0ACC1C9H3</accession>
<comment type="caution">
    <text evidence="1">The sequence shown here is derived from an EMBL/GenBank/DDBJ whole genome shotgun (WGS) entry which is preliminary data.</text>
</comment>
<dbReference type="EMBL" id="CM047897">
    <property type="protein sequence ID" value="KAJ0112374.1"/>
    <property type="molecule type" value="Genomic_DNA"/>
</dbReference>
<sequence>MHGIVDEKTDVFAFGVLLLELVTGRRALDYSQQSVVLWARPLLRKNEVKELVDPSMGDEYDFRQMNLVLLAAYICIQQSSIRRPQMSQVVQLLNGNLSCLKFMKKCRSPLCKFPTLLVIRRLSPISLIVSLNFSVEERLLLSLSFTMPPEFKLNSSPPSRGRREIEGSPTFLKKSSKEESIDTVTDQRPCFYKIICDDEPERMKKFPRQFLKHISKELSDTATLRVVSGGLWRVKVKTIGNDVFMEDGWPIFVRDNSLRIKDFLLFHYEGKMLFSVTIFYPNGVERIGTSSIRMPQESAGISTGKRPRGRPRKNPVDTLNRQYTPLNSPDESSATDQGLASHKSKKLKTARKGENVNDKSPRLKTTQKGKNVNYNSKELQTTDKGKNAKAPFRDRIESSSKQQERSTMKPNLRMPQESAGISTGKRPRGRPRKNSVDTLNRQYAPSNSNDESSATDKGLASYKSKKLKTAHKGEKTTQKGRNVNFNSKELQTKEKVKNVKAPLGDRIESSSKQPKRTTMKPSLEKKPSNISKRRIAEGLLYLHEGCQRRIIHIDFKAANILLTEDFVPQTCDFGLAKWLPEQWTHHTVSKVEGTFGYLAPEFLMHGIVDEKTDVIAFGVLLLLLELVTGRRALDYSQQSIVLLLANWMMVVKDS</sequence>
<reference evidence="2" key="1">
    <citation type="journal article" date="2023" name="G3 (Bethesda)">
        <title>Genome assembly and association tests identify interacting loci associated with vigor, precocity, and sex in interspecific pistachio rootstocks.</title>
        <authorList>
            <person name="Palmer W."/>
            <person name="Jacygrad E."/>
            <person name="Sagayaradj S."/>
            <person name="Cavanaugh K."/>
            <person name="Han R."/>
            <person name="Bertier L."/>
            <person name="Beede B."/>
            <person name="Kafkas S."/>
            <person name="Golino D."/>
            <person name="Preece J."/>
            <person name="Michelmore R."/>
        </authorList>
    </citation>
    <scope>NUCLEOTIDE SEQUENCE [LARGE SCALE GENOMIC DNA]</scope>
</reference>
<evidence type="ECO:0000313" key="2">
    <source>
        <dbReference type="Proteomes" id="UP001164250"/>
    </source>
</evidence>
<gene>
    <name evidence="1" type="ORF">Patl1_01137</name>
</gene>
<evidence type="ECO:0000313" key="1">
    <source>
        <dbReference type="EMBL" id="KAJ0112374.1"/>
    </source>
</evidence>
<keyword evidence="2" id="KW-1185">Reference proteome</keyword>
<proteinExistence type="predicted"/>
<dbReference type="Proteomes" id="UP001164250">
    <property type="component" value="Chromosome 1"/>
</dbReference>
<protein>
    <submittedName>
        <fullName evidence="1">Uncharacterized protein</fullName>
    </submittedName>
</protein>
<organism evidence="1 2">
    <name type="scientific">Pistacia atlantica</name>
    <dbReference type="NCBI Taxonomy" id="434234"/>
    <lineage>
        <taxon>Eukaryota</taxon>
        <taxon>Viridiplantae</taxon>
        <taxon>Streptophyta</taxon>
        <taxon>Embryophyta</taxon>
        <taxon>Tracheophyta</taxon>
        <taxon>Spermatophyta</taxon>
        <taxon>Magnoliopsida</taxon>
        <taxon>eudicotyledons</taxon>
        <taxon>Gunneridae</taxon>
        <taxon>Pentapetalae</taxon>
        <taxon>rosids</taxon>
        <taxon>malvids</taxon>
        <taxon>Sapindales</taxon>
        <taxon>Anacardiaceae</taxon>
        <taxon>Pistacia</taxon>
    </lineage>
</organism>
<name>A0ACC1C9H3_9ROSI</name>